<feature type="region of interest" description="Disordered" evidence="1">
    <location>
        <begin position="1"/>
        <end position="35"/>
    </location>
</feature>
<evidence type="ECO:0008006" key="4">
    <source>
        <dbReference type="Google" id="ProtNLM"/>
    </source>
</evidence>
<feature type="compositionally biased region" description="Polar residues" evidence="1">
    <location>
        <begin position="25"/>
        <end position="35"/>
    </location>
</feature>
<reference evidence="2 3" key="1">
    <citation type="submission" date="2011-08" db="EMBL/GenBank/DDBJ databases">
        <authorList>
            <person name="Liu Z.J."/>
            <person name="Shi F.L."/>
            <person name="Lu J.Q."/>
            <person name="Li M."/>
            <person name="Wang Z.L."/>
        </authorList>
    </citation>
    <scope>NUCLEOTIDE SEQUENCE [LARGE SCALE GENOMIC DNA]</scope>
    <source>
        <strain evidence="2 3">USNM 41457</strain>
    </source>
</reference>
<sequence>MEAQNTQKSTPSIYKKKEISKDQWKLSSDSHPPSTNTKLSHILLEYLINAGHYQTAKTLANEKNLKFEDTKYTSLREKITKAVLKGDTESVENMLTTPEISKFYCKDNILFALKIHNLHEMIDKIHQSDLLYNQKSEINSLIEYINNSVEIYMNMGVDSIQENKKQLVEALSFLIFKTGDSILERRKKLARKINQSILSALNYENDSINAAVENLISLEEHLAEKHIFPAFKDTLFK</sequence>
<reference evidence="3" key="2">
    <citation type="submission" date="2015-07" db="EMBL/GenBank/DDBJ databases">
        <title>Contrasting host-pathogen interactions and genome evolution in two generalist and specialist microsporidian pathogens of mosquitoes.</title>
        <authorList>
            <consortium name="The Broad Institute Genomics Platform"/>
            <consortium name="The Broad Institute Genome Sequencing Center for Infectious Disease"/>
            <person name="Cuomo C.A."/>
            <person name="Sanscrainte N.D."/>
            <person name="Goldberg J.M."/>
            <person name="Heiman D."/>
            <person name="Young S."/>
            <person name="Zeng Q."/>
            <person name="Becnel J.J."/>
            <person name="Birren B.W."/>
        </authorList>
    </citation>
    <scope>NUCLEOTIDE SEQUENCE [LARGE SCALE GENOMIC DNA]</scope>
    <source>
        <strain evidence="3">USNM 41457</strain>
    </source>
</reference>
<evidence type="ECO:0000256" key="1">
    <source>
        <dbReference type="SAM" id="MobiDB-lite"/>
    </source>
</evidence>
<dbReference type="VEuPathDB" id="MicrosporidiaDB:EDEG_02011"/>
<dbReference type="OMA" id="ITREKWE"/>
<proteinExistence type="predicted"/>
<dbReference type="InParanoid" id="J9DQR6"/>
<dbReference type="Proteomes" id="UP000003163">
    <property type="component" value="Unassembled WGS sequence"/>
</dbReference>
<organism evidence="2 3">
    <name type="scientific">Edhazardia aedis (strain USNM 41457)</name>
    <name type="common">Microsporidian parasite</name>
    <dbReference type="NCBI Taxonomy" id="1003232"/>
    <lineage>
        <taxon>Eukaryota</taxon>
        <taxon>Fungi</taxon>
        <taxon>Fungi incertae sedis</taxon>
        <taxon>Microsporidia</taxon>
        <taxon>Edhazardia</taxon>
    </lineage>
</organism>
<accession>J9DQR6</accession>
<feature type="compositionally biased region" description="Polar residues" evidence="1">
    <location>
        <begin position="1"/>
        <end position="12"/>
    </location>
</feature>
<comment type="caution">
    <text evidence="2">The sequence shown here is derived from an EMBL/GenBank/DDBJ whole genome shotgun (WGS) entry which is preliminary data.</text>
</comment>
<keyword evidence="3" id="KW-1185">Reference proteome</keyword>
<gene>
    <name evidence="2" type="ORF">EDEG_02011</name>
</gene>
<dbReference type="HOGENOM" id="CLU_1304586_0_0_1"/>
<dbReference type="AlphaFoldDB" id="J9DQR6"/>
<evidence type="ECO:0000313" key="3">
    <source>
        <dbReference type="Proteomes" id="UP000003163"/>
    </source>
</evidence>
<feature type="compositionally biased region" description="Basic and acidic residues" evidence="1">
    <location>
        <begin position="15"/>
        <end position="24"/>
    </location>
</feature>
<name>J9DQR6_EDHAE</name>
<evidence type="ECO:0000313" key="2">
    <source>
        <dbReference type="EMBL" id="EJW03662.1"/>
    </source>
</evidence>
<dbReference type="EMBL" id="AFBI03000032">
    <property type="protein sequence ID" value="EJW03662.1"/>
    <property type="molecule type" value="Genomic_DNA"/>
</dbReference>
<protein>
    <recommendedName>
        <fullName evidence="4">LisH domain-containing protein</fullName>
    </recommendedName>
</protein>